<dbReference type="InterPro" id="IPR018056">
    <property type="entry name" value="Kringle_CS"/>
</dbReference>
<evidence type="ECO:0000256" key="23">
    <source>
        <dbReference type="SAM" id="SignalP"/>
    </source>
</evidence>
<comment type="function">
    <text evidence="16">Cleaves the alpha-chain at multiple sites and the beta-chain between 'Lys-53' and 'Lys-54' but not the gamma-chain of fibrinogen and therefore does not initiate the formation of the fibrin clot and does not cause the fibrinolysis directly. It does not cleave (activate) prothrombin and plasminogen but converts the inactive single chain urinary plasminogen activator (pro-urokinase) to the active two chain form. Activates coagulation factor VII. May function as a tumor suppressor negatively regulating cell proliferation and cell migration.</text>
</comment>
<dbReference type="FunFam" id="2.10.25.10:FF:000463">
    <property type="entry name" value="hyaluronan-binding protein 2"/>
    <property type="match status" value="1"/>
</dbReference>
<evidence type="ECO:0000313" key="28">
    <source>
        <dbReference type="RefSeq" id="XP_023385885.1"/>
    </source>
</evidence>
<keyword evidence="11 22" id="KW-0720">Serine protease</keyword>
<evidence type="ECO:0000256" key="7">
    <source>
        <dbReference type="ARBA" id="ARBA00022685"/>
    </source>
</evidence>
<dbReference type="InterPro" id="IPR018114">
    <property type="entry name" value="TRYPSIN_HIS"/>
</dbReference>
<dbReference type="GO" id="GO:0006508">
    <property type="term" value="P:proteolysis"/>
    <property type="evidence" value="ECO:0007669"/>
    <property type="project" value="UniProtKB-KW"/>
</dbReference>
<dbReference type="InterPro" id="IPR013806">
    <property type="entry name" value="Kringle-like"/>
</dbReference>
<evidence type="ECO:0000256" key="21">
    <source>
        <dbReference type="PROSITE-ProRule" id="PRU00121"/>
    </source>
</evidence>
<keyword evidence="3" id="KW-0964">Secreted</keyword>
<name>A0A6P6CFW2_PTEVA</name>
<organism evidence="27 28">
    <name type="scientific">Pteropus vampyrus</name>
    <name type="common">Large flying fox</name>
    <dbReference type="NCBI Taxonomy" id="132908"/>
    <lineage>
        <taxon>Eukaryota</taxon>
        <taxon>Metazoa</taxon>
        <taxon>Chordata</taxon>
        <taxon>Craniata</taxon>
        <taxon>Vertebrata</taxon>
        <taxon>Euteleostomi</taxon>
        <taxon>Mammalia</taxon>
        <taxon>Eutheria</taxon>
        <taxon>Laurasiatheria</taxon>
        <taxon>Chiroptera</taxon>
        <taxon>Yinpterochiroptera</taxon>
        <taxon>Pteropodoidea</taxon>
        <taxon>Pteropodidae</taxon>
        <taxon>Pteropodinae</taxon>
        <taxon>Pteropus</taxon>
    </lineage>
</organism>
<evidence type="ECO:0000256" key="15">
    <source>
        <dbReference type="ARBA" id="ARBA00075784"/>
    </source>
</evidence>
<dbReference type="AlphaFoldDB" id="A0A6P6CFW2"/>
<feature type="disulfide bond" evidence="20">
    <location>
        <begin position="148"/>
        <end position="157"/>
    </location>
</feature>
<dbReference type="InterPro" id="IPR043504">
    <property type="entry name" value="Peptidase_S1_PA_chymotrypsin"/>
</dbReference>
<dbReference type="GeneID" id="105291476"/>
<dbReference type="PROSITE" id="PS00021">
    <property type="entry name" value="KRINGLE_1"/>
    <property type="match status" value="1"/>
</dbReference>
<evidence type="ECO:0000256" key="18">
    <source>
        <dbReference type="ARBA" id="ARBA00093645"/>
    </source>
</evidence>
<protein>
    <recommendedName>
        <fullName evidence="17">Factor VII-activating protease</fullName>
    </recommendedName>
    <alternativeName>
        <fullName evidence="18">Hepatocyte growth factor activator-like protein</fullName>
    </alternativeName>
    <alternativeName>
        <fullName evidence="19">Hyaluronan-binding protein 2</fullName>
    </alternativeName>
    <alternativeName>
        <fullName evidence="15">Plasma hyaluronan-binding protein</fullName>
    </alternativeName>
</protein>
<dbReference type="SUPFAM" id="SSF57196">
    <property type="entry name" value="EGF/Laminin"/>
    <property type="match status" value="2"/>
</dbReference>
<comment type="subunit">
    <text evidence="2">Monomer.</text>
</comment>
<keyword evidence="6 22" id="KW-0645">Protease</keyword>
<keyword evidence="9" id="KW-0677">Repeat</keyword>
<evidence type="ECO:0000256" key="16">
    <source>
        <dbReference type="ARBA" id="ARBA00093410"/>
    </source>
</evidence>
<feature type="domain" description="EGF-like" evidence="24">
    <location>
        <begin position="83"/>
        <end position="119"/>
    </location>
</feature>
<dbReference type="RefSeq" id="XP_023385885.1">
    <property type="nucleotide sequence ID" value="XM_023530117.1"/>
</dbReference>
<evidence type="ECO:0000256" key="13">
    <source>
        <dbReference type="ARBA" id="ARBA00023180"/>
    </source>
</evidence>
<evidence type="ECO:0000256" key="4">
    <source>
        <dbReference type="ARBA" id="ARBA00022536"/>
    </source>
</evidence>
<evidence type="ECO:0000256" key="20">
    <source>
        <dbReference type="PROSITE-ProRule" id="PRU00076"/>
    </source>
</evidence>
<evidence type="ECO:0000256" key="14">
    <source>
        <dbReference type="ARBA" id="ARBA00061783"/>
    </source>
</evidence>
<keyword evidence="5 21" id="KW-0420">Kringle</keyword>
<dbReference type="PRINTS" id="PR00018">
    <property type="entry name" value="KRINGLE"/>
</dbReference>
<feature type="disulfide bond" evidence="20">
    <location>
        <begin position="125"/>
        <end position="135"/>
    </location>
</feature>
<reference evidence="28" key="1">
    <citation type="submission" date="2025-08" db="UniProtKB">
        <authorList>
            <consortium name="RefSeq"/>
        </authorList>
    </citation>
    <scope>IDENTIFICATION</scope>
    <source>
        <tissue evidence="28">Kidney</tissue>
    </source>
</reference>
<dbReference type="CTD" id="3026"/>
<feature type="disulfide bond" evidence="20">
    <location>
        <begin position="169"/>
        <end position="186"/>
    </location>
</feature>
<dbReference type="CDD" id="cd00190">
    <property type="entry name" value="Tryp_SPc"/>
    <property type="match status" value="1"/>
</dbReference>
<dbReference type="InterPro" id="IPR000001">
    <property type="entry name" value="Kringle"/>
</dbReference>
<dbReference type="InterPro" id="IPR001314">
    <property type="entry name" value="Peptidase_S1A"/>
</dbReference>
<dbReference type="PROSITE" id="PS50240">
    <property type="entry name" value="TRYPSIN_DOM"/>
    <property type="match status" value="1"/>
</dbReference>
<dbReference type="InterPro" id="IPR009003">
    <property type="entry name" value="Peptidase_S1_PA"/>
</dbReference>
<evidence type="ECO:0000256" key="3">
    <source>
        <dbReference type="ARBA" id="ARBA00022525"/>
    </source>
</evidence>
<evidence type="ECO:0000256" key="22">
    <source>
        <dbReference type="RuleBase" id="RU363034"/>
    </source>
</evidence>
<dbReference type="FunFam" id="2.40.20.10:FF:000001">
    <property type="entry name" value="Urokinase-type plasminogen activator"/>
    <property type="match status" value="1"/>
</dbReference>
<evidence type="ECO:0000259" key="26">
    <source>
        <dbReference type="PROSITE" id="PS50240"/>
    </source>
</evidence>
<evidence type="ECO:0000256" key="2">
    <source>
        <dbReference type="ARBA" id="ARBA00011245"/>
    </source>
</evidence>
<dbReference type="PROSITE" id="PS50070">
    <property type="entry name" value="KRINGLE_2"/>
    <property type="match status" value="1"/>
</dbReference>
<dbReference type="SMART" id="SM00130">
    <property type="entry name" value="KR"/>
    <property type="match status" value="1"/>
</dbReference>
<proteinExistence type="predicted"/>
<keyword evidence="4 20" id="KW-0245">EGF-like domain</keyword>
<dbReference type="FunFam" id="2.10.25.10:FF:000571">
    <property type="entry name" value="Hyaluronan-binding protein 2"/>
    <property type="match status" value="1"/>
</dbReference>
<feature type="signal peptide" evidence="23">
    <location>
        <begin position="1"/>
        <end position="25"/>
    </location>
</feature>
<feature type="domain" description="EGF-like" evidence="24">
    <location>
        <begin position="160"/>
        <end position="198"/>
    </location>
</feature>
<feature type="domain" description="Kringle" evidence="25">
    <location>
        <begin position="203"/>
        <end position="286"/>
    </location>
</feature>
<dbReference type="InterPro" id="IPR001881">
    <property type="entry name" value="EGF-like_Ca-bd_dom"/>
</dbReference>
<dbReference type="InterPro" id="IPR033116">
    <property type="entry name" value="TRYPSIN_SER"/>
</dbReference>
<dbReference type="SUPFAM" id="SSF57440">
    <property type="entry name" value="Kringle-like"/>
    <property type="match status" value="1"/>
</dbReference>
<dbReference type="PROSITE" id="PS50026">
    <property type="entry name" value="EGF_3"/>
    <property type="match status" value="3"/>
</dbReference>
<dbReference type="Pfam" id="PF00089">
    <property type="entry name" value="Trypsin"/>
    <property type="match status" value="1"/>
</dbReference>
<dbReference type="SMART" id="SM00181">
    <property type="entry name" value="EGF"/>
    <property type="match status" value="3"/>
</dbReference>
<dbReference type="Gene3D" id="2.40.20.10">
    <property type="entry name" value="Plasminogen Kringle 4"/>
    <property type="match status" value="1"/>
</dbReference>
<comment type="caution">
    <text evidence="20">Lacks conserved residue(s) required for the propagation of feature annotation.</text>
</comment>
<evidence type="ECO:0000256" key="12">
    <source>
        <dbReference type="ARBA" id="ARBA00023157"/>
    </source>
</evidence>
<dbReference type="InterPro" id="IPR038178">
    <property type="entry name" value="Kringle_sf"/>
</dbReference>
<dbReference type="PROSITE" id="PS00135">
    <property type="entry name" value="TRYPSIN_SER"/>
    <property type="match status" value="1"/>
</dbReference>
<evidence type="ECO:0000313" key="27">
    <source>
        <dbReference type="Proteomes" id="UP000515202"/>
    </source>
</evidence>
<evidence type="ECO:0000256" key="5">
    <source>
        <dbReference type="ARBA" id="ARBA00022572"/>
    </source>
</evidence>
<feature type="chain" id="PRO_5027932050" description="Factor VII-activating protease" evidence="23">
    <location>
        <begin position="26"/>
        <end position="570"/>
    </location>
</feature>
<dbReference type="SMART" id="SM00020">
    <property type="entry name" value="Tryp_SPc"/>
    <property type="match status" value="1"/>
</dbReference>
<dbReference type="InterPro" id="IPR001254">
    <property type="entry name" value="Trypsin_dom"/>
</dbReference>
<dbReference type="CDD" id="cd00054">
    <property type="entry name" value="EGF_CA"/>
    <property type="match status" value="2"/>
</dbReference>
<dbReference type="Gene3D" id="2.40.10.10">
    <property type="entry name" value="Trypsin-like serine proteases"/>
    <property type="match status" value="1"/>
</dbReference>
<dbReference type="GO" id="GO:0004252">
    <property type="term" value="F:serine-type endopeptidase activity"/>
    <property type="evidence" value="ECO:0007669"/>
    <property type="project" value="InterPro"/>
</dbReference>
<evidence type="ECO:0000256" key="19">
    <source>
        <dbReference type="ARBA" id="ARBA00093672"/>
    </source>
</evidence>
<dbReference type="Pfam" id="PF00008">
    <property type="entry name" value="EGF"/>
    <property type="match status" value="2"/>
</dbReference>
<evidence type="ECO:0000256" key="6">
    <source>
        <dbReference type="ARBA" id="ARBA00022670"/>
    </source>
</evidence>
<keyword evidence="13" id="KW-0325">Glycoprotein</keyword>
<dbReference type="SUPFAM" id="SSF50494">
    <property type="entry name" value="Trypsin-like serine proteases"/>
    <property type="match status" value="1"/>
</dbReference>
<keyword evidence="8 23" id="KW-0732">Signal</keyword>
<evidence type="ECO:0000259" key="24">
    <source>
        <dbReference type="PROSITE" id="PS50026"/>
    </source>
</evidence>
<comment type="subcellular location">
    <subcellularLocation>
        <location evidence="1">Secreted</location>
    </subcellularLocation>
</comment>
<dbReference type="Gene3D" id="2.10.25.10">
    <property type="entry name" value="Laminin"/>
    <property type="match status" value="2"/>
</dbReference>
<evidence type="ECO:0000256" key="11">
    <source>
        <dbReference type="ARBA" id="ARBA00022825"/>
    </source>
</evidence>
<dbReference type="PANTHER" id="PTHR24264:SF40">
    <property type="entry name" value="HYALURONAN-BINDING PROTEIN 2"/>
    <property type="match status" value="1"/>
</dbReference>
<evidence type="ECO:0000256" key="8">
    <source>
        <dbReference type="ARBA" id="ARBA00022729"/>
    </source>
</evidence>
<dbReference type="PROSITE" id="PS01186">
    <property type="entry name" value="EGF_2"/>
    <property type="match status" value="2"/>
</dbReference>
<feature type="disulfide bond" evidence="20">
    <location>
        <begin position="109"/>
        <end position="118"/>
    </location>
</feature>
<dbReference type="CDD" id="cd00108">
    <property type="entry name" value="KR"/>
    <property type="match status" value="1"/>
</dbReference>
<evidence type="ECO:0000259" key="25">
    <source>
        <dbReference type="PROSITE" id="PS50070"/>
    </source>
</evidence>
<dbReference type="GO" id="GO:0005509">
    <property type="term" value="F:calcium ion binding"/>
    <property type="evidence" value="ECO:0007669"/>
    <property type="project" value="InterPro"/>
</dbReference>
<dbReference type="PANTHER" id="PTHR24264">
    <property type="entry name" value="TRYPSIN-RELATED"/>
    <property type="match status" value="1"/>
</dbReference>
<dbReference type="PROSITE" id="PS00134">
    <property type="entry name" value="TRYPSIN_HIS"/>
    <property type="match status" value="1"/>
</dbReference>
<keyword evidence="7" id="KW-0165">Cleavage on pair of basic residues</keyword>
<dbReference type="OrthoDB" id="9937281at2759"/>
<dbReference type="PROSITE" id="PS00022">
    <property type="entry name" value="EGF_1"/>
    <property type="match status" value="3"/>
</dbReference>
<dbReference type="FunFam" id="2.40.10.10:FF:000069">
    <property type="entry name" value="Hyaluronan-binding protein 2"/>
    <property type="match status" value="1"/>
</dbReference>
<dbReference type="Proteomes" id="UP000515202">
    <property type="component" value="Unplaced"/>
</dbReference>
<feature type="domain" description="Peptidase S1" evidence="26">
    <location>
        <begin position="324"/>
        <end position="565"/>
    </location>
</feature>
<dbReference type="GO" id="GO:0005615">
    <property type="term" value="C:extracellular space"/>
    <property type="evidence" value="ECO:0007669"/>
    <property type="project" value="TreeGrafter"/>
</dbReference>
<dbReference type="SMART" id="SM00179">
    <property type="entry name" value="EGF_CA"/>
    <property type="match status" value="2"/>
</dbReference>
<feature type="domain" description="EGF-like" evidence="24">
    <location>
        <begin position="121"/>
        <end position="158"/>
    </location>
</feature>
<dbReference type="Pfam" id="PF00051">
    <property type="entry name" value="Kringle"/>
    <property type="match status" value="1"/>
</dbReference>
<dbReference type="InterPro" id="IPR050127">
    <property type="entry name" value="Serine_Proteases_S1"/>
</dbReference>
<evidence type="ECO:0000256" key="17">
    <source>
        <dbReference type="ARBA" id="ARBA00093611"/>
    </source>
</evidence>
<evidence type="ECO:0000256" key="10">
    <source>
        <dbReference type="ARBA" id="ARBA00022801"/>
    </source>
</evidence>
<comment type="subunit">
    <text evidence="14">Heterodimer; disulfide-linked. Heterodimer of a 50 kDa heavy and a 27 kDa light chain linked by a disulfide bond.</text>
</comment>
<gene>
    <name evidence="28" type="primary">HABP2</name>
</gene>
<sequence>MSNSEKHFFFSHFLALFLRFIKLDGKKLYLLQEDNGLIFNRDPRPWKDWTRDNYEYSYENYNQEENTNREVGHPENPDWYYADDDPCLSSPCEHGGNCLIHGDTFTCSCPAPFSGSRCQNVKNKCKDNPCGRGECLIIQSPPFYRCACKHPYKGPGCSTVVPVCRPNPCQNGGTCSRHRRRSKFTCTCPSQFKGKFCEIGSDDCYVGDGYSYRGKASKTVNQHSCLHWNSNLLLQQHYNMFMEDAEAHGIGEHNFCRNPDGDKKPWCFIKVNNEKVKWEYCDVSACSALDITDPERSPIEPLMELPGFDSCGTTEISERKIKRIYGGFKSTAGKHPWQVSLQTLLPLTVYMPQGHFCGGALIHPCWVLTAAHCTDIKDKNLKVVLGDQDLKKTEFHEQTFGVEKIFKYSHYNERDEIPYNDIALLKLKPVNGHCALESKYVKTICLPDGPFPSGTECHISGWGVTETGEGSRQLLDAKVKLISNTVCNSRRLYNHTIDESMICAGNLQKPGQDSCQGDSGGPLTCEKNGTYYVYGIVSWGLECGKKPGVYTQVTKFLNWIKATIQRESSF</sequence>
<dbReference type="PRINTS" id="PR00722">
    <property type="entry name" value="CHYMOTRYPSIN"/>
</dbReference>
<keyword evidence="10 22" id="KW-0378">Hydrolase</keyword>
<feature type="disulfide bond" evidence="20">
    <location>
        <begin position="188"/>
        <end position="197"/>
    </location>
</feature>
<keyword evidence="12 20" id="KW-1015">Disulfide bond</keyword>
<evidence type="ECO:0000256" key="9">
    <source>
        <dbReference type="ARBA" id="ARBA00022737"/>
    </source>
</evidence>
<evidence type="ECO:0000256" key="1">
    <source>
        <dbReference type="ARBA" id="ARBA00004613"/>
    </source>
</evidence>
<dbReference type="InterPro" id="IPR000742">
    <property type="entry name" value="EGF"/>
</dbReference>
<keyword evidence="27" id="KW-1185">Reference proteome</keyword>
<accession>A0A6P6CFW2</accession>